<feature type="transmembrane region" description="Helical" evidence="6">
    <location>
        <begin position="6"/>
        <end position="30"/>
    </location>
</feature>
<dbReference type="PANTHER" id="PTHR30086:SF20">
    <property type="entry name" value="ARGININE EXPORTER PROTEIN ARGO-RELATED"/>
    <property type="match status" value="1"/>
</dbReference>
<comment type="subcellular location">
    <subcellularLocation>
        <location evidence="1">Cell membrane</location>
        <topology evidence="1">Multi-pass membrane protein</topology>
    </subcellularLocation>
</comment>
<evidence type="ECO:0000313" key="8">
    <source>
        <dbReference type="Proteomes" id="UP001208690"/>
    </source>
</evidence>
<proteinExistence type="predicted"/>
<accession>A0ABT3B8E5</accession>
<dbReference type="Pfam" id="PF01810">
    <property type="entry name" value="LysE"/>
    <property type="match status" value="1"/>
</dbReference>
<evidence type="ECO:0000256" key="2">
    <source>
        <dbReference type="ARBA" id="ARBA00022475"/>
    </source>
</evidence>
<feature type="transmembrane region" description="Helical" evidence="6">
    <location>
        <begin position="149"/>
        <end position="175"/>
    </location>
</feature>
<keyword evidence="8" id="KW-1185">Reference proteome</keyword>
<evidence type="ECO:0000256" key="4">
    <source>
        <dbReference type="ARBA" id="ARBA00022989"/>
    </source>
</evidence>
<evidence type="ECO:0000256" key="5">
    <source>
        <dbReference type="ARBA" id="ARBA00023136"/>
    </source>
</evidence>
<keyword evidence="2" id="KW-1003">Cell membrane</keyword>
<dbReference type="RefSeq" id="WP_263842178.1">
    <property type="nucleotide sequence ID" value="NZ_JALIEB010000001.1"/>
</dbReference>
<dbReference type="PANTHER" id="PTHR30086">
    <property type="entry name" value="ARGININE EXPORTER PROTEIN ARGO"/>
    <property type="match status" value="1"/>
</dbReference>
<feature type="transmembrane region" description="Helical" evidence="6">
    <location>
        <begin position="42"/>
        <end position="66"/>
    </location>
</feature>
<feature type="transmembrane region" description="Helical" evidence="6">
    <location>
        <begin position="72"/>
        <end position="90"/>
    </location>
</feature>
<keyword evidence="5 6" id="KW-0472">Membrane</keyword>
<sequence>MLIDPSVMAVFLTASIALALAPGPDNIFVLTQSALHGRLAGILVTLGLCLGVMVHTSAVAVGVAVIFQTSALAFTMLKVAGAAYLLYLAWKAFRAGASEIGGGVARLGPQALFLRGVVMNVTNPKVAIFFLAFLPQFADPARGSVTVQVFLFGLAFAISALLIFGVVAVAAGSLGSWLSRTPQAQVMINRLAGLVFVGLALRLLLSQRSAV</sequence>
<evidence type="ECO:0000313" key="7">
    <source>
        <dbReference type="EMBL" id="MCV3269845.1"/>
    </source>
</evidence>
<dbReference type="Proteomes" id="UP001208690">
    <property type="component" value="Unassembled WGS sequence"/>
</dbReference>
<dbReference type="EMBL" id="JALIEB010000001">
    <property type="protein sequence ID" value="MCV3269845.1"/>
    <property type="molecule type" value="Genomic_DNA"/>
</dbReference>
<dbReference type="InterPro" id="IPR001123">
    <property type="entry name" value="LeuE-type"/>
</dbReference>
<keyword evidence="3 6" id="KW-0812">Transmembrane</keyword>
<protein>
    <submittedName>
        <fullName evidence="7">LysE family translocator</fullName>
    </submittedName>
</protein>
<reference evidence="7 8" key="1">
    <citation type="submission" date="2022-04" db="EMBL/GenBank/DDBJ databases">
        <title>Roseobacter sp. WL0113 is a bacterium isolated from neritic sediment.</title>
        <authorList>
            <person name="Wang L."/>
            <person name="He W."/>
            <person name="Zhang D.-F."/>
        </authorList>
    </citation>
    <scope>NUCLEOTIDE SEQUENCE [LARGE SCALE GENOMIC DNA]</scope>
    <source>
        <strain evidence="7 8">WL0113</strain>
    </source>
</reference>
<gene>
    <name evidence="7" type="ORF">MUB52_00255</name>
</gene>
<evidence type="ECO:0000256" key="6">
    <source>
        <dbReference type="SAM" id="Phobius"/>
    </source>
</evidence>
<dbReference type="PIRSF" id="PIRSF006324">
    <property type="entry name" value="LeuE"/>
    <property type="match status" value="1"/>
</dbReference>
<organism evidence="7 8">
    <name type="scientific">Roseobacter sinensis</name>
    <dbReference type="NCBI Taxonomy" id="2931391"/>
    <lineage>
        <taxon>Bacteria</taxon>
        <taxon>Pseudomonadati</taxon>
        <taxon>Pseudomonadota</taxon>
        <taxon>Alphaproteobacteria</taxon>
        <taxon>Rhodobacterales</taxon>
        <taxon>Roseobacteraceae</taxon>
        <taxon>Roseobacter</taxon>
    </lineage>
</organism>
<evidence type="ECO:0000256" key="3">
    <source>
        <dbReference type="ARBA" id="ARBA00022692"/>
    </source>
</evidence>
<name>A0ABT3B8E5_9RHOB</name>
<comment type="caution">
    <text evidence="7">The sequence shown here is derived from an EMBL/GenBank/DDBJ whole genome shotgun (WGS) entry which is preliminary data.</text>
</comment>
<evidence type="ECO:0000256" key="1">
    <source>
        <dbReference type="ARBA" id="ARBA00004651"/>
    </source>
</evidence>
<feature type="transmembrane region" description="Helical" evidence="6">
    <location>
        <begin position="187"/>
        <end position="205"/>
    </location>
</feature>
<keyword evidence="4 6" id="KW-1133">Transmembrane helix</keyword>